<dbReference type="EMBL" id="AAGUDP010000006">
    <property type="protein sequence ID" value="EBS0563211.1"/>
    <property type="molecule type" value="Genomic_DNA"/>
</dbReference>
<organism evidence="1">
    <name type="scientific">Salmonella muenchen</name>
    <dbReference type="NCBI Taxonomy" id="596"/>
    <lineage>
        <taxon>Bacteria</taxon>
        <taxon>Pseudomonadati</taxon>
        <taxon>Pseudomonadota</taxon>
        <taxon>Gammaproteobacteria</taxon>
        <taxon>Enterobacterales</taxon>
        <taxon>Enterobacteriaceae</taxon>
        <taxon>Salmonella</taxon>
    </lineage>
</organism>
<name>A0A5U8XTG1_SALMU</name>
<reference evidence="1" key="1">
    <citation type="submission" date="2018-07" db="EMBL/GenBank/DDBJ databases">
        <authorList>
            <person name="Ashton P.M."/>
            <person name="Dallman T."/>
            <person name="Nair S."/>
            <person name="De Pinna E."/>
            <person name="Peters T."/>
            <person name="Grant K."/>
        </authorList>
    </citation>
    <scope>NUCLEOTIDE SEQUENCE</scope>
    <source>
        <strain evidence="1">142535</strain>
    </source>
</reference>
<sequence length="151" mass="17453">MNKFDLTDDWRMTLNGMTSEPITEEHREVFDRLKKMVQNYDFKIILTTNPLAPNPKVVDDIIRMPVIAEIAPKEADFLLTMGKLTNDVDGDYGMHCLKARTPVVKDWEVREDGREVLTGRDVVLAFIPGEDVQGRTFINFWDDYDAEQTEN</sequence>
<dbReference type="AlphaFoldDB" id="A0A5U8XTG1"/>
<gene>
    <name evidence="1" type="ORF">DTU56_08790</name>
</gene>
<comment type="caution">
    <text evidence="1">The sequence shown here is derived from an EMBL/GenBank/DDBJ whole genome shotgun (WGS) entry which is preliminary data.</text>
</comment>
<evidence type="ECO:0000313" key="1">
    <source>
        <dbReference type="EMBL" id="EBS0563211.1"/>
    </source>
</evidence>
<protein>
    <submittedName>
        <fullName evidence="1">Uncharacterized protein</fullName>
    </submittedName>
</protein>
<accession>A0A5U8XTG1</accession>
<proteinExistence type="predicted"/>